<dbReference type="Gene3D" id="3.30.420.10">
    <property type="entry name" value="Ribonuclease H-like superfamily/Ribonuclease H"/>
    <property type="match status" value="1"/>
</dbReference>
<organism evidence="2 3">
    <name type="scientific">Heracleum sosnowskyi</name>
    <dbReference type="NCBI Taxonomy" id="360622"/>
    <lineage>
        <taxon>Eukaryota</taxon>
        <taxon>Viridiplantae</taxon>
        <taxon>Streptophyta</taxon>
        <taxon>Embryophyta</taxon>
        <taxon>Tracheophyta</taxon>
        <taxon>Spermatophyta</taxon>
        <taxon>Magnoliopsida</taxon>
        <taxon>eudicotyledons</taxon>
        <taxon>Gunneridae</taxon>
        <taxon>Pentapetalae</taxon>
        <taxon>asterids</taxon>
        <taxon>campanulids</taxon>
        <taxon>Apiales</taxon>
        <taxon>Apiaceae</taxon>
        <taxon>Apioideae</taxon>
        <taxon>apioid superclade</taxon>
        <taxon>Tordylieae</taxon>
        <taxon>Tordyliinae</taxon>
        <taxon>Heracleum</taxon>
    </lineage>
</organism>
<reference evidence="2" key="2">
    <citation type="submission" date="2023-05" db="EMBL/GenBank/DDBJ databases">
        <authorList>
            <person name="Schelkunov M.I."/>
        </authorList>
    </citation>
    <scope>NUCLEOTIDE SEQUENCE</scope>
    <source>
        <strain evidence="2">Hsosn_3</strain>
        <tissue evidence="2">Leaf</tissue>
    </source>
</reference>
<dbReference type="GO" id="GO:0003676">
    <property type="term" value="F:nucleic acid binding"/>
    <property type="evidence" value="ECO:0007669"/>
    <property type="project" value="InterPro"/>
</dbReference>
<evidence type="ECO:0000313" key="3">
    <source>
        <dbReference type="Proteomes" id="UP001237642"/>
    </source>
</evidence>
<reference evidence="2" key="1">
    <citation type="submission" date="2023-02" db="EMBL/GenBank/DDBJ databases">
        <title>Genome of toxic invasive species Heracleum sosnowskyi carries increased number of genes despite the absence of recent whole-genome duplications.</title>
        <authorList>
            <person name="Schelkunov M."/>
            <person name="Shtratnikova V."/>
            <person name="Makarenko M."/>
            <person name="Klepikova A."/>
            <person name="Omelchenko D."/>
            <person name="Novikova G."/>
            <person name="Obukhova E."/>
            <person name="Bogdanov V."/>
            <person name="Penin A."/>
            <person name="Logacheva M."/>
        </authorList>
    </citation>
    <scope>NUCLEOTIDE SEQUENCE</scope>
    <source>
        <strain evidence="2">Hsosn_3</strain>
        <tissue evidence="2">Leaf</tissue>
    </source>
</reference>
<name>A0AAD8JCU6_9APIA</name>
<dbReference type="SUPFAM" id="SSF53098">
    <property type="entry name" value="Ribonuclease H-like"/>
    <property type="match status" value="1"/>
</dbReference>
<keyword evidence="3" id="KW-1185">Reference proteome</keyword>
<dbReference type="Pfam" id="PF02171">
    <property type="entry name" value="Piwi"/>
    <property type="match status" value="1"/>
</dbReference>
<dbReference type="PANTHER" id="PTHR22891">
    <property type="entry name" value="EUKARYOTIC TRANSLATION INITIATION FACTOR 2C"/>
    <property type="match status" value="1"/>
</dbReference>
<dbReference type="Proteomes" id="UP001237642">
    <property type="component" value="Unassembled WGS sequence"/>
</dbReference>
<dbReference type="InterPro" id="IPR003165">
    <property type="entry name" value="Piwi"/>
</dbReference>
<gene>
    <name evidence="2" type="ORF">POM88_001760</name>
</gene>
<protein>
    <recommendedName>
        <fullName evidence="1">Piwi domain-containing protein</fullName>
    </recommendedName>
</protein>
<comment type="caution">
    <text evidence="2">The sequence shown here is derived from an EMBL/GenBank/DDBJ whole genome shotgun (WGS) entry which is preliminary data.</text>
</comment>
<dbReference type="InterPro" id="IPR036397">
    <property type="entry name" value="RNaseH_sf"/>
</dbReference>
<dbReference type="PROSITE" id="PS50822">
    <property type="entry name" value="PIWI"/>
    <property type="match status" value="1"/>
</dbReference>
<sequence length="151" mass="17288">MLFNKVKVYTTCQYIFLGKLSLKDTSYLHQLRDGVRVCVTVQSRCEQGAVIEACKFLDENWSPQFTLIVAQKNHHTKFFLSRSADNVPPGTVIDTLVYHPFSNDFYMCAHTAMIVLYTADSEICGMINLYVLAHWEPSATPISLWTRCHMT</sequence>
<dbReference type="EMBL" id="JAUIZM010000001">
    <property type="protein sequence ID" value="KAK1402155.1"/>
    <property type="molecule type" value="Genomic_DNA"/>
</dbReference>
<evidence type="ECO:0000259" key="1">
    <source>
        <dbReference type="PROSITE" id="PS50822"/>
    </source>
</evidence>
<dbReference type="InterPro" id="IPR012337">
    <property type="entry name" value="RNaseH-like_sf"/>
</dbReference>
<feature type="domain" description="Piwi" evidence="1">
    <location>
        <begin position="32"/>
        <end position="151"/>
    </location>
</feature>
<dbReference type="AlphaFoldDB" id="A0AAD8JCU6"/>
<proteinExistence type="predicted"/>
<accession>A0AAD8JCU6</accession>
<evidence type="ECO:0000313" key="2">
    <source>
        <dbReference type="EMBL" id="KAK1402155.1"/>
    </source>
</evidence>